<keyword evidence="2" id="KW-1185">Reference proteome</keyword>
<protein>
    <submittedName>
        <fullName evidence="1">Uncharacterized protein</fullName>
    </submittedName>
</protein>
<evidence type="ECO:0000313" key="1">
    <source>
        <dbReference type="EMBL" id="QRV18004.1"/>
    </source>
</evidence>
<dbReference type="KEGG" id="hsal:JMJ58_23960"/>
<accession>A0A8T8E854</accession>
<dbReference type="RefSeq" id="WP_204749909.1">
    <property type="nucleotide sequence ID" value="NZ_CP069192.1"/>
</dbReference>
<evidence type="ECO:0000313" key="2">
    <source>
        <dbReference type="Proteomes" id="UP000637819"/>
    </source>
</evidence>
<dbReference type="Proteomes" id="UP000637819">
    <property type="component" value="Plasmid pHTS280.6"/>
</dbReference>
<dbReference type="AlphaFoldDB" id="A0A8T8E854"/>
<keyword evidence="1" id="KW-0614">Plasmid</keyword>
<dbReference type="EMBL" id="CP069192">
    <property type="protein sequence ID" value="QRV18004.1"/>
    <property type="molecule type" value="Genomic_DNA"/>
</dbReference>
<dbReference type="GeneID" id="62878250"/>
<organism evidence="1 2">
    <name type="scientific">Haloterrigena salifodinae</name>
    <dbReference type="NCBI Taxonomy" id="2675099"/>
    <lineage>
        <taxon>Archaea</taxon>
        <taxon>Methanobacteriati</taxon>
        <taxon>Methanobacteriota</taxon>
        <taxon>Stenosarchaea group</taxon>
        <taxon>Halobacteria</taxon>
        <taxon>Halobacteriales</taxon>
        <taxon>Natrialbaceae</taxon>
        <taxon>Haloterrigena</taxon>
    </lineage>
</organism>
<geneLocation type="plasmid" evidence="1 2">
    <name>pHTS280.6</name>
</geneLocation>
<reference evidence="1 2" key="1">
    <citation type="submission" date="2021-01" db="EMBL/GenBank/DDBJ databases">
        <title>Genome Sequence and Methylation Pattern of Haloterrigena salifodinae BOL5-1, An Extremely Halophilic Archaeon from a Bolivian Salt Mine.</title>
        <authorList>
            <person name="DasSarma P."/>
            <person name="Anton B.P."/>
            <person name="DasSarma S.L."/>
            <person name="von Ehrenheim H.A.L."/>
            <person name="Martinez F.L."/>
            <person name="Guzman D."/>
            <person name="Roberts R.J."/>
            <person name="DasSarma S."/>
        </authorList>
    </citation>
    <scope>NUCLEOTIDE SEQUENCE [LARGE SCALE GENOMIC DNA]</scope>
    <source>
        <strain evidence="1 2">BOL5-1</strain>
        <plasmid evidence="1 2">pHTS280.6</plasmid>
    </source>
</reference>
<gene>
    <name evidence="1" type="ORF">JMJ58_23960</name>
</gene>
<name>A0A8T8E854_9EURY</name>
<sequence length="53" mass="5338">MTDIGGFQDHVARIDLGSDGVVPDEKLDDLEIEIGPGIGISDGGSGAAIPSDD</sequence>
<proteinExistence type="predicted"/>